<dbReference type="InterPro" id="IPR034792">
    <property type="entry name" value="PTBPH1/PTBPH2_RRM1"/>
</dbReference>
<dbReference type="InterPro" id="IPR035979">
    <property type="entry name" value="RBD_domain_sf"/>
</dbReference>
<dbReference type="EMBL" id="JAATIQ010000022">
    <property type="protein sequence ID" value="KAF4399140.1"/>
    <property type="molecule type" value="Genomic_DNA"/>
</dbReference>
<dbReference type="PROSITE" id="PS50102">
    <property type="entry name" value="RRM"/>
    <property type="match status" value="1"/>
</dbReference>
<accession>A0A7J6HXK7</accession>
<keyword evidence="9" id="KW-0472">Membrane</keyword>
<evidence type="ECO:0000256" key="3">
    <source>
        <dbReference type="ARBA" id="ARBA00022737"/>
    </source>
</evidence>
<gene>
    <name evidence="11" type="ORF">G4B88_023734</name>
</gene>
<dbReference type="InterPro" id="IPR034793">
    <property type="entry name" value="PTBPH1/PTBPH2_RRM2"/>
</dbReference>
<evidence type="ECO:0000256" key="2">
    <source>
        <dbReference type="ARBA" id="ARBA00022664"/>
    </source>
</evidence>
<dbReference type="FunFam" id="3.30.70.330:FF:000324">
    <property type="entry name" value="Polypyrimidine tract-binding protein-like 2"/>
    <property type="match status" value="2"/>
</dbReference>
<dbReference type="CDD" id="cd12686">
    <property type="entry name" value="RRM1_PTBPH1_PTBPH2"/>
    <property type="match status" value="1"/>
</dbReference>
<evidence type="ECO:0000256" key="7">
    <source>
        <dbReference type="ARBA" id="ARBA00056336"/>
    </source>
</evidence>
<evidence type="ECO:0000256" key="9">
    <source>
        <dbReference type="SAM" id="Phobius"/>
    </source>
</evidence>
<feature type="transmembrane region" description="Helical" evidence="9">
    <location>
        <begin position="96"/>
        <end position="118"/>
    </location>
</feature>
<dbReference type="PANTHER" id="PTHR15592">
    <property type="entry name" value="MATRIN 3/NUCLEAR PROTEIN 220-RELATED"/>
    <property type="match status" value="1"/>
</dbReference>
<evidence type="ECO:0000256" key="1">
    <source>
        <dbReference type="ARBA" id="ARBA00004123"/>
    </source>
</evidence>
<reference evidence="11 12" key="1">
    <citation type="journal article" date="2020" name="bioRxiv">
        <title>Sequence and annotation of 42 cannabis genomes reveals extensive copy number variation in cannabinoid synthesis and pathogen resistance genes.</title>
        <authorList>
            <person name="Mckernan K.J."/>
            <person name="Helbert Y."/>
            <person name="Kane L.T."/>
            <person name="Ebling H."/>
            <person name="Zhang L."/>
            <person name="Liu B."/>
            <person name="Eaton Z."/>
            <person name="Mclaughlin S."/>
            <person name="Kingan S."/>
            <person name="Baybayan P."/>
            <person name="Concepcion G."/>
            <person name="Jordan M."/>
            <person name="Riva A."/>
            <person name="Barbazuk W."/>
            <person name="Harkins T."/>
        </authorList>
    </citation>
    <scope>NUCLEOTIDE SEQUENCE [LARGE SCALE GENOMIC DNA]</scope>
    <source>
        <strain evidence="12">cv. Jamaican Lion 4</strain>
        <tissue evidence="11">Leaf</tissue>
    </source>
</reference>
<dbReference type="GO" id="GO:0006417">
    <property type="term" value="P:regulation of translation"/>
    <property type="evidence" value="ECO:0007669"/>
    <property type="project" value="UniProtKB-ARBA"/>
</dbReference>
<dbReference type="Pfam" id="PF11835">
    <property type="entry name" value="RRM_8"/>
    <property type="match status" value="1"/>
</dbReference>
<dbReference type="GO" id="GO:0000932">
    <property type="term" value="C:P-body"/>
    <property type="evidence" value="ECO:0007669"/>
    <property type="project" value="UniProtKB-ARBA"/>
</dbReference>
<dbReference type="GO" id="GO:0005634">
    <property type="term" value="C:nucleus"/>
    <property type="evidence" value="ECO:0007669"/>
    <property type="project" value="UniProtKB-SubCell"/>
</dbReference>
<sequence length="722" mass="79641">MVKLASARESRVYGPRISKNRAEYINAGLYLFATVVLLGGFVAQLSGEPKSGLVLLLIALVLIATVNFHDALAHLASYDYRFSLMEYDVQLFLVEFFVPLVQAIGSILLFLGILFLFLQEEKGYRYMKMEKHGMNMLIAGPVLWVVGSIHNSCQVYERADGHVQILQQSVHIPFLIGSILLTVASILNAREHAVAGQLFHGLQLLGRRWIWVSIFGSLFLVIGGLMNVVKVFHMQSSSDGGRIRLEKLRGGAQERCFAYYTMASVSSQPQFRYTQPPSKVLHLRNLPWECTEEELIELGKPFGKVVNTKCNVGANRNQAFIEFADLNQAIAMISYYASSSEPAQVRGKTVYLQYSNRQEIVNNKTAADVAGNVLLVTIEGPDARLVSIDVLHLVFSAFGFVHKITTFEKTAGFQALVQFSDAETATSAKNALDGRSIPRYLLTENVGPCTLRITYSGHTDLSVKFQSHRSRDYTNPYLPVAPSAIDGSGQLTVGLDGKKLEPESNVLLASIENMQYAVTLEVLHMVFSSFGPVQKIAMFDKNGGVQALVQYPEIQTAVAAKEALEGHCIYDGGFCKLHLSYSRHTDLSIKVNNDRSRDYTLPNVSTVTMVNSQPSILGQQPSNVSMVTTNPPQYSGAQYAPTEQVGMPQPLAAWGVAAAPPAPQSMPMPMPMSMSMPMPMPMSNHSYMPPRYGNMPPHPGTMHMPSQSGLSQTMVYRPDHIQ</sequence>
<dbReference type="GO" id="GO:0003729">
    <property type="term" value="F:mRNA binding"/>
    <property type="evidence" value="ECO:0007669"/>
    <property type="project" value="UniProtKB-ARBA"/>
</dbReference>
<dbReference type="InterPro" id="IPR021790">
    <property type="entry name" value="PTBP1-like_RRM2"/>
</dbReference>
<evidence type="ECO:0000259" key="10">
    <source>
        <dbReference type="PROSITE" id="PS50102"/>
    </source>
</evidence>
<evidence type="ECO:0000313" key="12">
    <source>
        <dbReference type="Proteomes" id="UP000583929"/>
    </source>
</evidence>
<evidence type="ECO:0000256" key="5">
    <source>
        <dbReference type="ARBA" id="ARBA00022990"/>
    </source>
</evidence>
<name>A0A7J6HXK7_CANSA</name>
<keyword evidence="5" id="KW-0007">Acetylation</keyword>
<dbReference type="GO" id="GO:0009845">
    <property type="term" value="P:seed germination"/>
    <property type="evidence" value="ECO:0007669"/>
    <property type="project" value="UniProtKB-ARBA"/>
</dbReference>
<organism evidence="11 12">
    <name type="scientific">Cannabis sativa</name>
    <name type="common">Hemp</name>
    <name type="synonym">Marijuana</name>
    <dbReference type="NCBI Taxonomy" id="3483"/>
    <lineage>
        <taxon>Eukaryota</taxon>
        <taxon>Viridiplantae</taxon>
        <taxon>Streptophyta</taxon>
        <taxon>Embryophyta</taxon>
        <taxon>Tracheophyta</taxon>
        <taxon>Spermatophyta</taxon>
        <taxon>Magnoliopsida</taxon>
        <taxon>eudicotyledons</taxon>
        <taxon>Gunneridae</taxon>
        <taxon>Pentapetalae</taxon>
        <taxon>rosids</taxon>
        <taxon>fabids</taxon>
        <taxon>Rosales</taxon>
        <taxon>Cannabaceae</taxon>
        <taxon>Cannabis</taxon>
    </lineage>
</organism>
<evidence type="ECO:0000256" key="4">
    <source>
        <dbReference type="ARBA" id="ARBA00022884"/>
    </source>
</evidence>
<keyword evidence="4 8" id="KW-0694">RNA-binding</keyword>
<keyword evidence="3" id="KW-0677">Repeat</keyword>
<dbReference type="CDD" id="cd12690">
    <property type="entry name" value="RRM3_PTBPH1_PTBPH2"/>
    <property type="match status" value="1"/>
</dbReference>
<dbReference type="GO" id="GO:0006397">
    <property type="term" value="P:mRNA processing"/>
    <property type="evidence" value="ECO:0007669"/>
    <property type="project" value="UniProtKB-KW"/>
</dbReference>
<feature type="transmembrane region" description="Helical" evidence="9">
    <location>
        <begin position="24"/>
        <end position="42"/>
    </location>
</feature>
<evidence type="ECO:0000313" key="11">
    <source>
        <dbReference type="EMBL" id="KAF4399140.1"/>
    </source>
</evidence>
<dbReference type="Pfam" id="PF13893">
    <property type="entry name" value="RRM_5"/>
    <property type="match status" value="1"/>
</dbReference>
<dbReference type="SMART" id="SM00360">
    <property type="entry name" value="RRM"/>
    <property type="match status" value="2"/>
</dbReference>
<keyword evidence="9" id="KW-1133">Transmembrane helix</keyword>
<dbReference type="Pfam" id="PF00076">
    <property type="entry name" value="RRM_1"/>
    <property type="match status" value="1"/>
</dbReference>
<dbReference type="InterPro" id="IPR012677">
    <property type="entry name" value="Nucleotide-bd_a/b_plait_sf"/>
</dbReference>
<dbReference type="InterPro" id="IPR000504">
    <property type="entry name" value="RRM_dom"/>
</dbReference>
<comment type="subcellular location">
    <subcellularLocation>
        <location evidence="1">Nucleus</location>
    </subcellularLocation>
</comment>
<feature type="transmembrane region" description="Helical" evidence="9">
    <location>
        <begin position="209"/>
        <end position="229"/>
    </location>
</feature>
<keyword evidence="12" id="KW-1185">Reference proteome</keyword>
<feature type="domain" description="RRM" evidence="10">
    <location>
        <begin position="279"/>
        <end position="357"/>
    </location>
</feature>
<evidence type="ECO:0000256" key="8">
    <source>
        <dbReference type="PROSITE-ProRule" id="PRU00176"/>
    </source>
</evidence>
<protein>
    <recommendedName>
        <fullName evidence="10">RRM domain-containing protein</fullName>
    </recommendedName>
</protein>
<evidence type="ECO:0000256" key="6">
    <source>
        <dbReference type="ARBA" id="ARBA00023242"/>
    </source>
</evidence>
<dbReference type="SUPFAM" id="SSF54928">
    <property type="entry name" value="RNA-binding domain, RBD"/>
    <property type="match status" value="3"/>
</dbReference>
<keyword evidence="2" id="KW-0507">mRNA processing</keyword>
<comment type="caution">
    <text evidence="11">The sequence shown here is derived from an EMBL/GenBank/DDBJ whole genome shotgun (WGS) entry which is preliminary data.</text>
</comment>
<keyword evidence="9" id="KW-0812">Transmembrane</keyword>
<feature type="transmembrane region" description="Helical" evidence="9">
    <location>
        <begin position="54"/>
        <end position="76"/>
    </location>
</feature>
<proteinExistence type="predicted"/>
<feature type="transmembrane region" description="Helical" evidence="9">
    <location>
        <begin position="170"/>
        <end position="189"/>
    </location>
</feature>
<dbReference type="AlphaFoldDB" id="A0A7J6HXK7"/>
<dbReference type="CDD" id="cd12691">
    <property type="entry name" value="RRM2_PTBPH1_PTBPH2"/>
    <property type="match status" value="1"/>
</dbReference>
<dbReference type="GO" id="GO:0000381">
    <property type="term" value="P:regulation of alternative mRNA splicing, via spliceosome"/>
    <property type="evidence" value="ECO:0007669"/>
    <property type="project" value="UniProtKB-ARBA"/>
</dbReference>
<dbReference type="FunFam" id="3.30.70.330:FF:000260">
    <property type="entry name" value="Polypyrimidine tract-binding protein homolog 2"/>
    <property type="match status" value="1"/>
</dbReference>
<dbReference type="Gene3D" id="3.30.70.330">
    <property type="match status" value="3"/>
</dbReference>
<keyword evidence="6" id="KW-0539">Nucleus</keyword>
<dbReference type="Proteomes" id="UP000583929">
    <property type="component" value="Unassembled WGS sequence"/>
</dbReference>
<comment type="function">
    <text evidence="7">Plays a role in pre-mRNA splicing. Binds to the polypyrimidine tract of introns. May promote the binding of U2 snRNP to pre-mRNA.</text>
</comment>
<dbReference type="InterPro" id="IPR034794">
    <property type="entry name" value="PTBPH1/PTBPH2_RRM3"/>
</dbReference>